<dbReference type="EMBL" id="CARXXK010000004">
    <property type="protein sequence ID" value="CAI6365064.1"/>
    <property type="molecule type" value="Genomic_DNA"/>
</dbReference>
<dbReference type="AlphaFoldDB" id="A0AAV0XBF9"/>
<proteinExistence type="predicted"/>
<dbReference type="Proteomes" id="UP001160148">
    <property type="component" value="Unassembled WGS sequence"/>
</dbReference>
<accession>A0AAV0XBF9</accession>
<evidence type="ECO:0000313" key="2">
    <source>
        <dbReference type="Proteomes" id="UP001160148"/>
    </source>
</evidence>
<comment type="caution">
    <text evidence="1">The sequence shown here is derived from an EMBL/GenBank/DDBJ whole genome shotgun (WGS) entry which is preliminary data.</text>
</comment>
<name>A0AAV0XBF9_9HEMI</name>
<keyword evidence="2" id="KW-1185">Reference proteome</keyword>
<reference evidence="1 2" key="1">
    <citation type="submission" date="2023-01" db="EMBL/GenBank/DDBJ databases">
        <authorList>
            <person name="Whitehead M."/>
        </authorList>
    </citation>
    <scope>NUCLEOTIDE SEQUENCE [LARGE SCALE GENOMIC DNA]</scope>
</reference>
<gene>
    <name evidence="1" type="ORF">MEUPH1_LOCUS19818</name>
</gene>
<evidence type="ECO:0000313" key="1">
    <source>
        <dbReference type="EMBL" id="CAI6365064.1"/>
    </source>
</evidence>
<sequence length="166" mass="18903">MNVQHNYVGFLPPVVGYCRVESRTFENRVITLISRGSSGFVGCHFWWAWSIIDHTYKNGLEDVYGRAVARDASRVYNNIIMEVLYLVRMANTGKITRAASRPRGGGPLLPPSRAADEHTNRIIPSLEFLWRDRHRVQHDEDGIRVRIYCAADSDEMTVVHATVGCR</sequence>
<protein>
    <submittedName>
        <fullName evidence="1">Uncharacterized protein</fullName>
    </submittedName>
</protein>
<organism evidence="1 2">
    <name type="scientific">Macrosiphum euphorbiae</name>
    <name type="common">potato aphid</name>
    <dbReference type="NCBI Taxonomy" id="13131"/>
    <lineage>
        <taxon>Eukaryota</taxon>
        <taxon>Metazoa</taxon>
        <taxon>Ecdysozoa</taxon>
        <taxon>Arthropoda</taxon>
        <taxon>Hexapoda</taxon>
        <taxon>Insecta</taxon>
        <taxon>Pterygota</taxon>
        <taxon>Neoptera</taxon>
        <taxon>Paraneoptera</taxon>
        <taxon>Hemiptera</taxon>
        <taxon>Sternorrhyncha</taxon>
        <taxon>Aphidomorpha</taxon>
        <taxon>Aphidoidea</taxon>
        <taxon>Aphididae</taxon>
        <taxon>Macrosiphini</taxon>
        <taxon>Macrosiphum</taxon>
    </lineage>
</organism>